<accession>A0A8X7ZUP2</accession>
<name>A0A8X7ZUP2_POPTO</name>
<sequence>MQAAVMYGGVVVKGSVNSNSTSLAVCFSRAQKGRKQKQLSSSLDFSNTNGQLLSSSSCMPHRTSCFGLRLDSFSSMGTELTRSSLFRSRPIVKALASGGGEGDLEEGRPIKSVEDVNYVVPPQQQQGKASTGTVFPFVGVACLGATLFGYHLGVVNGSLEYLAKDLGIVENTALQGKELFVNSSMEILFVGNLPVECVDYLSLIQENRECVDYFRWVVSTLLAGATVGSFTGGSLADKFGRTRTFQLDAIPLTIGALLCATAQSVQTMIIGRLLSGIGIGISSAIVPLYISEISPTEIRGALGSINQLFICIGILLALVAGLPLAGNPIWWRTMFGISAVPAVLLALGMAFSPESPRWLFQQGKFSEAEKSIKTLDGKERVADVMTGLTVGSQGSAEPEAGWFDLFSSRYWKVVSVGVALFFFQQMAGINAVVYYSTAVFRSAGIASDVAASALVGASNVFGTTVASSLMDRQGRKSLLITSFFGMAASMLLLSLSFTWKALAPYSGTLAVLGTVCYVLSFSLGAGPVPALLLPEIFASRIRAKAVALSLGMHWAANFVIGLYFLSFVNRFGISSVYLGFSGICLSAVLYIAANVVETKGRSLEEIERALNPTI</sequence>
<feature type="transmembrane region" description="Helical" evidence="7">
    <location>
        <begin position="545"/>
        <end position="565"/>
    </location>
</feature>
<feature type="transmembrane region" description="Helical" evidence="7">
    <location>
        <begin position="413"/>
        <end position="437"/>
    </location>
</feature>
<dbReference type="CDD" id="cd17315">
    <property type="entry name" value="MFS_GLUT_like"/>
    <property type="match status" value="1"/>
</dbReference>
<evidence type="ECO:0000256" key="6">
    <source>
        <dbReference type="RuleBase" id="RU003346"/>
    </source>
</evidence>
<dbReference type="InterPro" id="IPR050360">
    <property type="entry name" value="MFS_Sugar_Transporters"/>
</dbReference>
<keyword evidence="2 6" id="KW-0813">Transport</keyword>
<protein>
    <recommendedName>
        <fullName evidence="8">Major facilitator superfamily (MFS) profile domain-containing protein</fullName>
    </recommendedName>
</protein>
<dbReference type="InterPro" id="IPR005829">
    <property type="entry name" value="Sugar_transporter_CS"/>
</dbReference>
<feature type="transmembrane region" description="Helical" evidence="7">
    <location>
        <begin position="571"/>
        <end position="593"/>
    </location>
</feature>
<reference evidence="9" key="1">
    <citation type="journal article" date="2020" name="bioRxiv">
        <title>Hybrid origin of Populus tomentosa Carr. identified through genome sequencing and phylogenomic analysis.</title>
        <authorList>
            <person name="An X."/>
            <person name="Gao K."/>
            <person name="Chen Z."/>
            <person name="Li J."/>
            <person name="Yang X."/>
            <person name="Yang X."/>
            <person name="Zhou J."/>
            <person name="Guo T."/>
            <person name="Zhao T."/>
            <person name="Huang S."/>
            <person name="Miao D."/>
            <person name="Khan W.U."/>
            <person name="Rao P."/>
            <person name="Ye M."/>
            <person name="Lei B."/>
            <person name="Liao W."/>
            <person name="Wang J."/>
            <person name="Ji L."/>
            <person name="Li Y."/>
            <person name="Guo B."/>
            <person name="Mustafa N.S."/>
            <person name="Li S."/>
            <person name="Yun Q."/>
            <person name="Keller S.R."/>
            <person name="Mao J."/>
            <person name="Zhang R."/>
            <person name="Strauss S.H."/>
        </authorList>
    </citation>
    <scope>NUCLEOTIDE SEQUENCE</scope>
    <source>
        <strain evidence="9">GM15</strain>
        <tissue evidence="9">Leaf</tissue>
    </source>
</reference>
<evidence type="ECO:0000256" key="3">
    <source>
        <dbReference type="ARBA" id="ARBA00022692"/>
    </source>
</evidence>
<dbReference type="NCBIfam" id="TIGR00879">
    <property type="entry name" value="SP"/>
    <property type="match status" value="1"/>
</dbReference>
<keyword evidence="5 7" id="KW-0472">Membrane</keyword>
<keyword evidence="10" id="KW-1185">Reference proteome</keyword>
<dbReference type="PROSITE" id="PS50850">
    <property type="entry name" value="MFS"/>
    <property type="match status" value="1"/>
</dbReference>
<dbReference type="Pfam" id="PF00083">
    <property type="entry name" value="Sugar_tr"/>
    <property type="match status" value="1"/>
</dbReference>
<dbReference type="PANTHER" id="PTHR48022">
    <property type="entry name" value="PLASTIDIC GLUCOSE TRANSPORTER 4"/>
    <property type="match status" value="1"/>
</dbReference>
<feature type="domain" description="Major facilitator superfamily (MFS) profile" evidence="8">
    <location>
        <begin position="137"/>
        <end position="599"/>
    </location>
</feature>
<evidence type="ECO:0000256" key="4">
    <source>
        <dbReference type="ARBA" id="ARBA00022989"/>
    </source>
</evidence>
<dbReference type="AlphaFoldDB" id="A0A8X7ZUP2"/>
<feature type="transmembrane region" description="Helical" evidence="7">
    <location>
        <begin position="509"/>
        <end position="533"/>
    </location>
</feature>
<dbReference type="PANTHER" id="PTHR48022:SF2">
    <property type="entry name" value="PLASTIDIC GLUCOSE TRANSPORTER 4"/>
    <property type="match status" value="1"/>
</dbReference>
<dbReference type="GO" id="GO:0005351">
    <property type="term" value="F:carbohydrate:proton symporter activity"/>
    <property type="evidence" value="ECO:0007669"/>
    <property type="project" value="TreeGrafter"/>
</dbReference>
<dbReference type="OrthoDB" id="6612291at2759"/>
<feature type="transmembrane region" description="Helical" evidence="7">
    <location>
        <begin position="269"/>
        <end position="290"/>
    </location>
</feature>
<comment type="caution">
    <text evidence="9">The sequence shown here is derived from an EMBL/GenBank/DDBJ whole genome shotgun (WGS) entry which is preliminary data.</text>
</comment>
<evidence type="ECO:0000313" key="9">
    <source>
        <dbReference type="EMBL" id="KAG6777463.1"/>
    </source>
</evidence>
<keyword evidence="3 7" id="KW-0812">Transmembrane</keyword>
<dbReference type="PROSITE" id="PS00217">
    <property type="entry name" value="SUGAR_TRANSPORT_2"/>
    <property type="match status" value="1"/>
</dbReference>
<evidence type="ECO:0000256" key="7">
    <source>
        <dbReference type="SAM" id="Phobius"/>
    </source>
</evidence>
<dbReference type="Proteomes" id="UP000886885">
    <property type="component" value="Chromosome 4D"/>
</dbReference>
<proteinExistence type="inferred from homology"/>
<dbReference type="InterPro" id="IPR005828">
    <property type="entry name" value="MFS_sugar_transport-like"/>
</dbReference>
<dbReference type="EMBL" id="JAAWWB010000008">
    <property type="protein sequence ID" value="KAG6777463.1"/>
    <property type="molecule type" value="Genomic_DNA"/>
</dbReference>
<evidence type="ECO:0000259" key="8">
    <source>
        <dbReference type="PROSITE" id="PS50850"/>
    </source>
</evidence>
<dbReference type="InterPro" id="IPR020846">
    <property type="entry name" value="MFS_dom"/>
</dbReference>
<dbReference type="GO" id="GO:0016020">
    <property type="term" value="C:membrane"/>
    <property type="evidence" value="ECO:0007669"/>
    <property type="project" value="UniProtKB-SubCell"/>
</dbReference>
<evidence type="ECO:0000256" key="1">
    <source>
        <dbReference type="ARBA" id="ARBA00004141"/>
    </source>
</evidence>
<feature type="transmembrane region" description="Helical" evidence="7">
    <location>
        <begin position="477"/>
        <end position="497"/>
    </location>
</feature>
<keyword evidence="4 7" id="KW-1133">Transmembrane helix</keyword>
<evidence type="ECO:0000256" key="2">
    <source>
        <dbReference type="ARBA" id="ARBA00022448"/>
    </source>
</evidence>
<comment type="similarity">
    <text evidence="6">Belongs to the major facilitator superfamily. Sugar transporter (TC 2.A.1.1) family.</text>
</comment>
<comment type="subcellular location">
    <subcellularLocation>
        <location evidence="1">Membrane</location>
        <topology evidence="1">Multi-pass membrane protein</topology>
    </subcellularLocation>
</comment>
<dbReference type="InterPro" id="IPR003663">
    <property type="entry name" value="Sugar/inositol_transpt"/>
</dbReference>
<evidence type="ECO:0000313" key="10">
    <source>
        <dbReference type="Proteomes" id="UP000886885"/>
    </source>
</evidence>
<feature type="transmembrane region" description="Helical" evidence="7">
    <location>
        <begin position="302"/>
        <end position="323"/>
    </location>
</feature>
<gene>
    <name evidence="9" type="ORF">POTOM_017286</name>
</gene>
<evidence type="ECO:0000256" key="5">
    <source>
        <dbReference type="ARBA" id="ARBA00023136"/>
    </source>
</evidence>
<feature type="transmembrane region" description="Helical" evidence="7">
    <location>
        <begin position="329"/>
        <end position="351"/>
    </location>
</feature>
<feature type="transmembrane region" description="Helical" evidence="7">
    <location>
        <begin position="213"/>
        <end position="233"/>
    </location>
</feature>
<organism evidence="9 10">
    <name type="scientific">Populus tomentosa</name>
    <name type="common">Chinese white poplar</name>
    <dbReference type="NCBI Taxonomy" id="118781"/>
    <lineage>
        <taxon>Eukaryota</taxon>
        <taxon>Viridiplantae</taxon>
        <taxon>Streptophyta</taxon>
        <taxon>Embryophyta</taxon>
        <taxon>Tracheophyta</taxon>
        <taxon>Spermatophyta</taxon>
        <taxon>Magnoliopsida</taxon>
        <taxon>eudicotyledons</taxon>
        <taxon>Gunneridae</taxon>
        <taxon>Pentapetalae</taxon>
        <taxon>rosids</taxon>
        <taxon>fabids</taxon>
        <taxon>Malpighiales</taxon>
        <taxon>Salicaceae</taxon>
        <taxon>Saliceae</taxon>
        <taxon>Populus</taxon>
    </lineage>
</organism>